<dbReference type="STRING" id="463014.BAU07_14555"/>
<name>A0A193GFT7_9BORD</name>
<reference evidence="3 4" key="1">
    <citation type="submission" date="2016-06" db="EMBL/GenBank/DDBJ databases">
        <title>Complete genome sequences of Bordetella bronchialis and Bordetella flabilis.</title>
        <authorList>
            <person name="LiPuma J.J."/>
            <person name="Spilker T."/>
        </authorList>
    </citation>
    <scope>NUCLEOTIDE SEQUENCE [LARGE SCALE GENOMIC DNA]</scope>
    <source>
        <strain evidence="3 4">AU10664</strain>
    </source>
</reference>
<protein>
    <submittedName>
        <fullName evidence="3">RND transporter</fullName>
    </submittedName>
</protein>
<evidence type="ECO:0000313" key="4">
    <source>
        <dbReference type="Proteomes" id="UP000091926"/>
    </source>
</evidence>
<feature type="transmembrane region" description="Helical" evidence="2">
    <location>
        <begin position="537"/>
        <end position="556"/>
    </location>
</feature>
<feature type="transmembrane region" description="Helical" evidence="2">
    <location>
        <begin position="387"/>
        <end position="411"/>
    </location>
</feature>
<dbReference type="SUPFAM" id="SSF82693">
    <property type="entry name" value="Multidrug efflux transporter AcrB pore domain, PN1, PN2, PC1 and PC2 subdomains"/>
    <property type="match status" value="2"/>
</dbReference>
<keyword evidence="2" id="KW-0812">Transmembrane</keyword>
<dbReference type="PANTHER" id="PTHR32063">
    <property type="match status" value="1"/>
</dbReference>
<evidence type="ECO:0000256" key="1">
    <source>
        <dbReference type="SAM" id="MobiDB-lite"/>
    </source>
</evidence>
<feature type="transmembrane region" description="Helical" evidence="2">
    <location>
        <begin position="12"/>
        <end position="30"/>
    </location>
</feature>
<feature type="transmembrane region" description="Helical" evidence="2">
    <location>
        <begin position="361"/>
        <end position="381"/>
    </location>
</feature>
<feature type="transmembrane region" description="Helical" evidence="2">
    <location>
        <begin position="884"/>
        <end position="902"/>
    </location>
</feature>
<feature type="transmembrane region" description="Helical" evidence="2">
    <location>
        <begin position="909"/>
        <end position="931"/>
    </location>
</feature>
<dbReference type="SUPFAM" id="SSF82866">
    <property type="entry name" value="Multidrug efflux transporter AcrB transmembrane domain"/>
    <property type="match status" value="2"/>
</dbReference>
<feature type="transmembrane region" description="Helical" evidence="2">
    <location>
        <begin position="1019"/>
        <end position="1042"/>
    </location>
</feature>
<feature type="compositionally biased region" description="Low complexity" evidence="1">
    <location>
        <begin position="1053"/>
        <end position="1072"/>
    </location>
</feature>
<dbReference type="Gene3D" id="3.30.70.1440">
    <property type="entry name" value="Multidrug efflux transporter AcrB pore domain"/>
    <property type="match status" value="1"/>
</dbReference>
<keyword evidence="2" id="KW-1133">Transmembrane helix</keyword>
<evidence type="ECO:0000313" key="3">
    <source>
        <dbReference type="EMBL" id="ANN78154.1"/>
    </source>
</evidence>
<sequence>MSVVQLALRRPYTFIVMALLIILATPFALMRMATDIFPEIDIPVISVIWNYNGLSAQEMGQRIAAQNERGLTTTVSDIEHIESQSLAGITVIKIFFQPTANIQTAIAQVVAAEQTQVRQLPPGITPPLVIKYSASSIPVIQLALSSATLPEPSLFDAALNTLRPRLITIPGVAVPFPYGGKNRVISVDLDLQALQARGLSPADVVNAVNLQNLILPSGTAKFGDTEFSIKMNSSPETIAGLNNLPVRTVPGGATTYVRDVAYVRDGFNPQTNIVRQDGVRGVLLSVLKNGGASTLDIVANLRELLPSVIQTMPADIKVTPLFDQSVFVKAAVKGVIIEALIAALLTATMVLLFLGNWRSTLIIALTIPLSILASILALHMMGETLNLMTLGGLALSVGILVDQAIVTIENIERHLHLGTELKQAILTGANEIGMAAFVSTLCICIVFVPMFFLSGVARYLFVPLAEAVVFAMLASYVLSRTLVPTLVMLLMKNHGKGDPDARPSALQRVYRAFDQRFERMRRAYTLVLSAQLARRKAFALLFLGFCLLSCLLYPFLGRDFFPTVDAGQIRLHMRAPTGTRIEETARLADQVETAIREMIPPKDLETILDNLGVPNSGINLSYSNAGTIGTLDGEILLSLRDGHAPTEDYISLLRAELPKRFPGIEFFFQPADIVTQILNFGLPAAINVQFTGSNMNANAELAAELTKSIRQIPGAVDAHVHQRLDTPTLNMVMDRTRLQQVGLSPANVGQSVLIALSGSTQTSPAFWLNPQNGVVYNVAIQAPQYQIDGMDQLLALPVGAPGAPGGGNTQLLGNLVDVQPSRQPAVMSRYNIQPAIDVYVGVQGRDLASVAADVSRKVDEIRHKLPRGSQVTLRGQVQTMQSSFIGLGVGLLMAIVLVYLLIVVNFQSWIDAFIIITALPAALAGIAWMLFITGTTLSVPALTGAIMTMGVATANSILLVSFARQRREEGAPVLSAALEAGATRLRPVLMTALAMIIGMIPMALGIGEGAEQNAPLGRAVIGGLLFATVSTLFFVPVVFAGVHHRLGRRKAQAGDARPDAAPLAPDTAPREI</sequence>
<dbReference type="EMBL" id="CP016172">
    <property type="protein sequence ID" value="ANN78154.1"/>
    <property type="molecule type" value="Genomic_DNA"/>
</dbReference>
<organism evidence="3 4">
    <name type="scientific">Bordetella flabilis</name>
    <dbReference type="NCBI Taxonomy" id="463014"/>
    <lineage>
        <taxon>Bacteria</taxon>
        <taxon>Pseudomonadati</taxon>
        <taxon>Pseudomonadota</taxon>
        <taxon>Betaproteobacteria</taxon>
        <taxon>Burkholderiales</taxon>
        <taxon>Alcaligenaceae</taxon>
        <taxon>Bordetella</taxon>
    </lineage>
</organism>
<dbReference type="Gene3D" id="1.20.1640.10">
    <property type="entry name" value="Multidrug efflux transporter AcrB transmembrane domain"/>
    <property type="match status" value="2"/>
</dbReference>
<dbReference type="AlphaFoldDB" id="A0A193GFT7"/>
<dbReference type="Pfam" id="PF00873">
    <property type="entry name" value="ACR_tran"/>
    <property type="match status" value="1"/>
</dbReference>
<dbReference type="SUPFAM" id="SSF82714">
    <property type="entry name" value="Multidrug efflux transporter AcrB TolC docking domain, DN and DC subdomains"/>
    <property type="match status" value="2"/>
</dbReference>
<dbReference type="Gene3D" id="3.30.70.1430">
    <property type="entry name" value="Multidrug efflux transporter AcrB pore domain"/>
    <property type="match status" value="2"/>
</dbReference>
<keyword evidence="2" id="KW-0472">Membrane</keyword>
<dbReference type="PANTHER" id="PTHR32063:SF8">
    <property type="entry name" value="CATION EFFLUX PROTEIN"/>
    <property type="match status" value="1"/>
</dbReference>
<proteinExistence type="predicted"/>
<accession>A0A193GFT7</accession>
<feature type="region of interest" description="Disordered" evidence="1">
    <location>
        <begin position="1050"/>
        <end position="1072"/>
    </location>
</feature>
<feature type="transmembrane region" description="Helical" evidence="2">
    <location>
        <begin position="335"/>
        <end position="354"/>
    </location>
</feature>
<dbReference type="GO" id="GO:0042910">
    <property type="term" value="F:xenobiotic transmembrane transporter activity"/>
    <property type="evidence" value="ECO:0007669"/>
    <property type="project" value="TreeGrafter"/>
</dbReference>
<dbReference type="PRINTS" id="PR00702">
    <property type="entry name" value="ACRIFLAVINRP"/>
</dbReference>
<feature type="transmembrane region" description="Helical" evidence="2">
    <location>
        <begin position="988"/>
        <end position="1007"/>
    </location>
</feature>
<dbReference type="KEGG" id="bfz:BAU07_14555"/>
<dbReference type="Gene3D" id="3.30.2090.10">
    <property type="entry name" value="Multidrug efflux transporter AcrB TolC docking domain, DN and DC subdomains"/>
    <property type="match status" value="2"/>
</dbReference>
<dbReference type="Proteomes" id="UP000091926">
    <property type="component" value="Chromosome"/>
</dbReference>
<evidence type="ECO:0000256" key="2">
    <source>
        <dbReference type="SAM" id="Phobius"/>
    </source>
</evidence>
<dbReference type="InterPro" id="IPR027463">
    <property type="entry name" value="AcrB_DN_DC_subdom"/>
</dbReference>
<dbReference type="Gene3D" id="3.30.70.1320">
    <property type="entry name" value="Multidrug efflux transporter AcrB pore domain like"/>
    <property type="match status" value="1"/>
</dbReference>
<feature type="transmembrane region" description="Helical" evidence="2">
    <location>
        <begin position="937"/>
        <end position="960"/>
    </location>
</feature>
<dbReference type="RefSeq" id="WP_066658991.1">
    <property type="nucleotide sequence ID" value="NZ_CBCSCL010000009.1"/>
</dbReference>
<keyword evidence="4" id="KW-1185">Reference proteome</keyword>
<feature type="transmembrane region" description="Helical" evidence="2">
    <location>
        <begin position="432"/>
        <end position="453"/>
    </location>
</feature>
<dbReference type="GO" id="GO:0005886">
    <property type="term" value="C:plasma membrane"/>
    <property type="evidence" value="ECO:0007669"/>
    <property type="project" value="TreeGrafter"/>
</dbReference>
<gene>
    <name evidence="3" type="ORF">BAU07_14555</name>
</gene>
<dbReference type="InterPro" id="IPR001036">
    <property type="entry name" value="Acrflvin-R"/>
</dbReference>
<dbReference type="OrthoDB" id="9798415at2"/>